<feature type="domain" description="PKD" evidence="1">
    <location>
        <begin position="630"/>
        <end position="680"/>
    </location>
</feature>
<dbReference type="PROSITE" id="PS50093">
    <property type="entry name" value="PKD"/>
    <property type="match status" value="4"/>
</dbReference>
<dbReference type="Pfam" id="PF18911">
    <property type="entry name" value="PKD_4"/>
    <property type="match status" value="2"/>
</dbReference>
<dbReference type="Pfam" id="PF13585">
    <property type="entry name" value="CHU_C"/>
    <property type="match status" value="1"/>
</dbReference>
<dbReference type="SMART" id="SM00089">
    <property type="entry name" value="PKD"/>
    <property type="match status" value="6"/>
</dbReference>
<dbReference type="CDD" id="cd00146">
    <property type="entry name" value="PKD"/>
    <property type="match status" value="2"/>
</dbReference>
<dbReference type="InterPro" id="IPR037701">
    <property type="entry name" value="Pom152"/>
</dbReference>
<name>A0A2U2BA55_9BACT</name>
<evidence type="ECO:0000259" key="1">
    <source>
        <dbReference type="PROSITE" id="PS50093"/>
    </source>
</evidence>
<evidence type="ECO:0000313" key="3">
    <source>
        <dbReference type="Proteomes" id="UP000244956"/>
    </source>
</evidence>
<gene>
    <name evidence="2" type="ORF">DDZ16_08665</name>
</gene>
<comment type="caution">
    <text evidence="2">The sequence shown here is derived from an EMBL/GenBank/DDBJ whole genome shotgun (WGS) entry which is preliminary data.</text>
</comment>
<dbReference type="InterPro" id="IPR000601">
    <property type="entry name" value="PKD_dom"/>
</dbReference>
<dbReference type="InterPro" id="IPR025667">
    <property type="entry name" value="SprB_repeat"/>
</dbReference>
<dbReference type="PANTHER" id="PTHR28206:SF1">
    <property type="entry name" value="NUCLEOPORIN POM152"/>
    <property type="match status" value="1"/>
</dbReference>
<dbReference type="Gene3D" id="2.60.40.10">
    <property type="entry name" value="Immunoglobulins"/>
    <property type="match status" value="6"/>
</dbReference>
<feature type="domain" description="PKD" evidence="1">
    <location>
        <begin position="7151"/>
        <end position="7218"/>
    </location>
</feature>
<dbReference type="SUPFAM" id="SSF49299">
    <property type="entry name" value="PKD domain"/>
    <property type="match status" value="3"/>
</dbReference>
<dbReference type="GO" id="GO:0006999">
    <property type="term" value="P:nuclear pore organization"/>
    <property type="evidence" value="ECO:0007669"/>
    <property type="project" value="TreeGrafter"/>
</dbReference>
<reference evidence="2 3" key="1">
    <citation type="submission" date="2018-05" db="EMBL/GenBank/DDBJ databases">
        <title>Marinilabilia rubrum sp. nov., isolated from saltern sediment.</title>
        <authorList>
            <person name="Zhang R."/>
        </authorList>
    </citation>
    <scope>NUCLEOTIDE SEQUENCE [LARGE SCALE GENOMIC DNA]</scope>
    <source>
        <strain evidence="2 3">WTE16</strain>
    </source>
</reference>
<keyword evidence="3" id="KW-1185">Reference proteome</keyword>
<dbReference type="Pfam" id="PF13573">
    <property type="entry name" value="SprB"/>
    <property type="match status" value="24"/>
</dbReference>
<dbReference type="InterPro" id="IPR035986">
    <property type="entry name" value="PKD_dom_sf"/>
</dbReference>
<protein>
    <recommendedName>
        <fullName evidence="1">PKD domain-containing protein</fullName>
    </recommendedName>
</protein>
<dbReference type="InterPro" id="IPR022409">
    <property type="entry name" value="PKD/Chitinase_dom"/>
</dbReference>
<dbReference type="RefSeq" id="WP_109264049.1">
    <property type="nucleotide sequence ID" value="NZ_QEWP01000005.1"/>
</dbReference>
<dbReference type="InterPro" id="IPR013783">
    <property type="entry name" value="Ig-like_fold"/>
</dbReference>
<organism evidence="2 3">
    <name type="scientific">Marinilabilia rubra</name>
    <dbReference type="NCBI Taxonomy" id="2162893"/>
    <lineage>
        <taxon>Bacteria</taxon>
        <taxon>Pseudomonadati</taxon>
        <taxon>Bacteroidota</taxon>
        <taxon>Bacteroidia</taxon>
        <taxon>Marinilabiliales</taxon>
        <taxon>Marinilabiliaceae</taxon>
        <taxon>Marinilabilia</taxon>
    </lineage>
</organism>
<dbReference type="PANTHER" id="PTHR28206">
    <property type="entry name" value="NUCLEOPORIN POM152"/>
    <property type="match status" value="1"/>
</dbReference>
<feature type="domain" description="PKD" evidence="1">
    <location>
        <begin position="4605"/>
        <end position="4662"/>
    </location>
</feature>
<feature type="domain" description="PKD" evidence="1">
    <location>
        <begin position="7263"/>
        <end position="7317"/>
    </location>
</feature>
<dbReference type="OrthoDB" id="7794186at2"/>
<sequence length="7413" mass="781876">MRNGLPGKENLKFFGSLKSVVLFIGLFVFGGNAVGQDATIVVCGSTSISNIDPAAVPNSDRNPGNWISVPAGINLGDATDFSTSITASSYGSYLLTWEYQNSGQPTYDIEIVFAEAPTDVDFTTSSSSPVCSNSTVDLEVAINDGAGNYNVVIAKEGSDVSTILVTAGGGSGTYTSDPLTSDATFTISSIEHVDGTCTVDPADIPGGISFTVEPNAAVQTVTGTSVCSSTFLNDVELQSSENGVTYHMVYDDGTNPPSNVQSWTSGSDGQSHIFGAENAVGEYYVIADGCSGPVMMSGGPFYVSLAPNDQAMSPTGINCPGTSYSAANSEVDVDYYLLRDGTRTGAVKTNTSGGFSFSLTNPGEYTVEAERNGCVRTLTGTLEIEPTPNQYTLSANQTSYCENVSPTGVEMTLSDSEAGVKYQLQQDDGTGFSNVGIPVDGDGNPLAPATWTNLTEGTFQVIATSSAGCTATMSGIPMISETPLPDADVSQSAATERCAGASNPEFRIFVDNITGQQPYSFEIYNVTTNTVVETVNNLYSDTYEAVVDPANPDTYTYRVQNLQDGAACGTVANVGEVSFTVFPLPTITFESPTAGYNVAFSGGNASIDICLGVTVDISAVVDNNTIVPPPYGYSWSNPDGTSASGETIGVSHNSTGTFTYTVEVADANGCSSVRDIDVVVNPLPDASFTPADGSAVCENGGLVDLLPSVNTGGDFSGGNVDNTNNTFDPANAGPGWHNITYTYTAPSGCANSEVNSIYVNSPPPVSISGLNSDYCADAGSVTISGFPNSTTGNPTWEVDGSSPAWFVDNTDGTATFDVGQALTTSGADQHTFIYTYTDASTTCSDTIEGTTNFHDDLSDDIDFYWREAGSGDPWKLFPSPELGLCETANDIELKAFFSPTGDPVDTSNPVDHTNGAGSFSGNGVTDGPAAGEAVFSPSTAGNGNHTINYSYTDNNTCNASVDYTVQIGTTLQFLNLASTYCVDDNTTYTVEGEPTDPTMTDGGTLKLYRGETLATYGTATADVTVTTSGSNPEIDFIPSTLGADDYVFEYIYDYNGCQNTLAQEVEIPAELDATFATSSGDTEYCINDAPVTFSPTQAGGSYSGNGISGDSFDPSVAGQGVHDITYSINTGGCYSDETIQLTVHDPSVGIALSQTTFCQNDQTLYPVEATNLVLSGTTYAADPGFETADYTFSAPTASFYRLDGSGDPDPATYTNTFTVSDGEAAIYFDPGAAPVGTFDISLVFDNTASGSCEITETLEVTVNETPSVNFGTADPLEYCQNSTPVVFEGRYAGGGATGSGYFMIDGDPNALGINNEVDGSGTGNNGRAEFDPSQVAASSAEQITYVYENAGCTSTRTKDFEIKESPSIYSVTSNPAGGIYCFGGDVTIGINSSENGVTYRLLRDGADAGQTVAGAADGSAVVFPTDVTDEGTYTVQAELPSADPACYSIMNGSVEVRENKVTATIDDVVDVTCNGASNGEIHVTASSLATDFVYSLHEFDSGTSAYSEIATSTTGSFTGLSASDDSNPYRVYITDSYGCPLSTPASGFLEIDLDELVAISMTSSNQTDVDCYGNNNGAFTINATGGQSGDYEFSIDGGTTWLTNGTSQYIFGNLYSGTYNVLVRNIGNPACVQSLVTPVEIDQPDGPVTVETATITDVDCDGNGAIEVEAEQSGYSGDFDYVLYREASPGNWVQVDDDTQPDNTPVNFSLSIGGNYRIDIYGENSCSMSAYYSVDEPTSVPVITLQGVTDESSPGAGDGSIEIGITGGMTPYTISWTGVDGGGNPIGGLVDGVTVQPNLSAGTYTVTVEDDNGCTDDLTAVVDANVDYDIVYSTQDPGPCYGSDNGEISLTAQGGVLPYASITLTTSSGDVITPSSSGDTYANYTGLIAGNYTATVIDDIGASISETITLAENPELIISNFINSSEAACYGEDGEVTFVATGGVPFPGDAGDPTVPDNPYYIYTIIPESGSNIEILAVTTDWPDPDLPAGNYELQVRDAVNCSANQFFEVTEPDALTINVENVEHVTCNGGNNGEITISVNGRPAGTNFVYDWEYYDELTSAWVAYTSVTGTTSNTINTLEADRYRVTVTEDGTTCSSDPSGSIVVDQPDVALSVSSNVSHVTTCYGDDSGEVRLSVTGGTPPYIINYGTMSDSWDGLNDYTVTGLSAGSYTFEILDDNGCSFTVNETITQPALFEVTNVVSGIACDDLTSGYVNFNVSGGLTVSGDNVYHVRLVRHENNQVYYDGDITNPTNPVSTNSLLAGPDYLIAGTYTLQVYDANSSDPSACMFEQEFSLENINIQATETNPTCAGQDNGSIELDITGGSGNVSYSWTAISGGPVPGAQANNEDLNNIPPGEYQFELTDITEGCTVTESYTIEYANTLSVTTGVTDASCFGASDGSITAYGTGGVEPYEYYWEDAAGNPIVNNQTVSNLAAGDYVVTIIDANGCEITSGNITVSQPTDFNLVVNDPADVSHVSCHGGSDGSFTVTPSRAGIFEYSIDGGATWQSSETFTGLAAGGYQVSMRDRETAQPYCTKYDIENVVITQPTGLVVDLVEITDVDCKGSSTGSIEVEVPAGSGTAPYTYQWYRVTSSGNVLLTGETGLILNNVEDNEYQVQVTDNNGCQVWSDVYEVNEPASLPAITVEDVSHVSSAGGNDGSIEISVTGGTGSYSINWVDSSGNNEGTDVTSIAGLDADLYTVTVEDANNCSVDRDIAVNDPDAALDLTVTRQVNPGPCSGATNGEIELNATGGVGPYTFTLTLQPDVDISASSVSGGFAYYNNLEAGYYTAQVVDANGVVFVYPTDIQLTVPDPVVVIVDNTADESCSYNDDGEVTFTINGGSGNYDYTIYSNTTGTVRSNTATAGTSVTESGLFADEYEIVVADDNFCSDAATFTITQPNVLGVDVTDLQDVSCNNGSDGAITVEVTGRPGGTDYTYTWQEPDGAGGWQDIVGAPDSRTYSGISSGSYRVIAEETISTCTVISDEIIVDEPGSVILAQEQVTPITTCYGDDSGSVRLSVSGGTSPYTIRYGTVEESWDGAGDYTATGLTAGLYDFEVFDANGCSDVIQDVQITEPDPLQVTNIEYGILCDQTTSGWLNFDVSGGLDNGGYAYNVKVVRQESNQEYYNDVVSNGTINLPDGTATSLDLIEGTYTLEVYDSNSSDPSNCIFVQEFTLENITIDADIVHPTCSGINDGSIDVSVSGGSGNYSYSWSYSEDGTYSEITQDISGLSFGTYTLTLSQLDDLGNVECTIVEPFDLAYEHTLSVDTTVTDVSCYDGNDGSITAYADGGVAPYIYQWMDDAGNPIVNTQTVSGLESGSYQVRVIDDNGCEILLSGIVVDQPDNFSLSADAADITINNVSCYGAADGSFTVTALLNPGEAGEVVNPVNSNFEYSIDGGTTWQSSRTFTGLSVGGYQVSMRDLDTQAPYCTKYDIINVEITQPSTPLIVDSYDITDVQCKGETTGEISVTVDGGTPDGSGNYTYQWYSVTSSGNILLSGETSSTLSGLEDGEYRLLITDDNNCLLWSDIYEVTEPSTSPAITVENVSNVSSEGGSDGSIDISINGGTPGYNILWTGVDDDGNAIAGLPSNQTNLQNLVAGTYTVEILDANNCDVERDITVTDPDVTLDLSLTELSNAGPCSGAANGEIEVNATGGVAPYTFSLIRQPATAVTPSSVSGGFAYYNNLEAGYYNAEVVDANGVRDTLVNIQVRVPDPIVIDITNVQDLSCFEEGNGQFTFSATGGNLGDLDNLDDGGDYTYTVNSENGGTVSGSFAHNGNVLLDNLDADNYEVRVYDATGVCYEIQTVTLNEPDAITFDVSAVDLSCNGSNDGAITVTNVQGSWSNGYTYNWYIYNEVTSSWDDYALDDGAAISGLPADTFRVVVTGNFAGCTGTSSDIIVGEPDELHLILDEQQDITTCYGDNTGEVTLRVEGGTANYDLTGSATYLNWNGADTYVADELYAGTNIFSVEDANGCTASVSADILEPEQLVVSNLDSQIECEPTDGGELDVEVSGGLINSAGNYSYRVELINQNNGNIIIQNDDFASTATAPHSISVTGIPAGDYDVSVLDANSSDPSACIYTNVISLSYIEVQGEVTHATCAGSTDGGIDITISGGSGNYSYSWSDDGGTTTIATTRDLSGRGEGTYTLTLTDLNRGSCTVVEDYTIENGKSLEFDASVWAVSCNGGNNGAIIVDEVINAQPTITYFLDGIADPDNDGQWTGLTAGNYEVTVIDGEGCEITQIFSVTQPNAIDFSLTSTLDCSVDYDRTIVLSGLSGGNGSYTYSWSGPGTFTEVSDTEISDITVGGSYRVKVTDYKNCSLTKTIEVAGQPILSADVTPVQCNEGTNGVIDLTVSGGSDDYSYLWNDAASSTTQDLTGKEAGTYEVVVTDNSQTCATTSNPYTSSLEVEITEPDPFIVDSYVVNVTCGGEEPDGEINISSITGGSGSYTLTWDASPNITPGDWHQTGLPEGEYAVVIADADGCSITRIFTVEEPDPLDFTLDVDATNCIQENSIEITSPTGGTGNFEYVWAGPGVDTSNPTITTQSNLPGGEYTITMVDVGNSHNCNVSKSVTLSELLEVTYTSQPETCPGANNGLIDLTVSGGVAPFTYNWTTTDGSGLVATDQDQSGLSAGTYEVTVTDSNPEGPCTVTISNIEVAEANAITVVNSITHVRCLDGSNGAVNIDVTGGSGAYNYSWSGPGGFTSSDEDISGLEAGSYTVVVTDVISGTTCSVTETYNVTEPADFIEVTGVDVTEVLCHGEATGEIDITVSGGTAPYEFQWVGPGTITDPTAEDLSGIRSGNYNVFITDANGCVLDYEAVYGDFINVPQPDEALDAYTVNVEDVTINGESTGSIEIEVTGGTGSYTIEWKQDGAAYPDGNDLEYIDNLPSGTYSVTITDENNCTTEINSIVVRQPGESLNLIISKRHVGACSGSDNGVISVDMTGGTLPYQSITLFNGGQVDQVTNDNGAVFRDLPAGDYEVVGIDANGVDIRSEVRILQPTPLVLNADVTTHVECYSSETGVITVSVDGGIAHSTNNDYRVSLSGGPSGTAAVQNPAASTDITFTNLPAGTYTVRVIDDSNVNEVDGSDDTWSAGYGDSNFNINSDCYIETQVTVEQPEAELTLSTVTGSEEICEGVLPTLQLITANWDFAADGNLEVALSDGETYTVDASPFQFEPTNVPVEGITQYNILTVENAAGCSKGTGSGTAIVEVHPLPTATIFGDAEMCLGEARDVGIELTGSGPWNVAISDGTNTWNETFTGTFNLFEVTPNADATYEILSVSDSYCSNSPGIGSATVTVNELPEVTISGSAEICEGAYTNLKFELTAGTAPYEVTYQAVTSSGTTEHTVGPITTASYDLAVSPDETTDYRLVSVVDANGCEQSVTGEVTVTVRELAGSVTGITGSDIICQGSTQTYSIDPVNNATGYVWELPAGAGTIVSGQGTTSIEVDYAIDAPETANLSVYAYNDCGDGPNYVLQINIDQLPQTIGAIDGDPDLCQGAAGVRYSVPQVNDAAVYNWTVPAGFTIVDGQGSSTIEVDVDPAINTTIGDITVTPENSCGVSTSSSSLEVEVHPLPDADAGSDQQLCGTSTTLAAVDPSAVNANWSGQWEIISGYATIASANDPSSALNDISRGDVVLVWTVTNTSTGLGCSVSDTVMVRNNQLSVQADAEETLSCDSNTDLYGTIIPSYPNTSGRWTVESGSGSFDDANAAGTTVYDLGPGSNTLRWTLTQNTCESYAEVVVVNDQPDQAHIDQQDTIDICDTQTILTANDPVQGTGTWSVEKGRATITATNAAGNEIEVTNLAKGENIIRWTISKNGNCSNYDQVVIRNNQLEVEAGDPYTTCQDVIQIEGTEPPEGSTGQWSAYGAAAGQVSFSDGTAHQTVVSGLVYGENDLRWTLYKNGCESSDSVTITSHTPTVATVGSEQTICNTDTILTGNDPAGYETGRWTIVQGSGDFTDANDPQTRISNVGFGENIYRWTIFNGNCSSSADLTVFNQQVEAFAGKDTVSCNRYVKLNAEPVPDGYTGLWTIESGSGGAVFDGSQNNPKVGVQLAFGENLLRWNVIHDQSGCSSSDVVSVMVNAIETVEAGGDQIINDGSGEATMQAVLPNRASGEWSIVSGGGTIVEPNNPGTLIENLSRGPNVFRWTVTIGNCIAYDEVQITNGDVIQADTGPDIFTCSPEATMHANDPDNAIGRWTLGSYGSGKFQNDRDPETLVYDLGPGENEFVWTISYGQGTTYSSDTIIVTNNQPDRARAGLDRFTCNNTDTLKGNTPDVNMGTVTWSIISGSGQIEYTDHPETAVTGLSQGDNTFVYTIQKGSGNNVCFSSDTVIVTNGLATPAEAGEDQTLCTDSVELTPNIPNHGIGEWRIYEGAAEFEGNMARNIARGTNRFLWVITTEYCTSVDTVTIVNNEPSVPNAGRDIPVCKDSVTLSGSLDIYHTGEWSLISGSGDLESPGEPDTKVTNLGPGNNRFRWTITNGHCSDFDDVVIRNDFKEAIIRYDATTPLCVDTTVLEANNPLPGIGTWGVVGGGGSAEFDDPEDPNTTVRGLEQGENILTWTITNNQCVDVDYVTVINNTPSQSDAGGNVATCDNYVYLAANDPEVGNGQWTVRNGSGNFSSLSNPSARVDSLQFGSNVFRWTIENEGCRSIDDVQIEYNSVPASAGYDRTICSDTEVLQGNNPSPGTGTWSVAGGTSQATFDDLNNPNTTVRNLRKGVNRLRWTINYRGCQTFEEVSITNGSPSTSYAGNTQRLCADETTLDALEPEIGTGRWEVIAGSATFTSADMNNPKAAVSQLAKGDNVLRWIVENDICRSEDDVLIVNNLPSTPFAGSDLEVCQPDHDLMAATPEYGDGYWSILEGGGNISDVTDPRAHIRNLSYGTTRLKWTVTKGQCTLSDEIIIENNTATQANAGPDVADCKDWAQLDANPALRGTGEWSIVSGRGSFVNPADEATTIEELGFGENVLMWEIWNGDKCFTRDTVTIFNKVPEQSDAGNDKVICENYTTLNANNPPEEALGTWTVVSGAGEFDNPGSYSSIVRDIGFGDNVYKWTISYGDCVTESTVNVKSNKTDAYAGEDLVVYDPEAMLNANNVGDLDAGWSIVGGTGEFEDPNFFNTLVSGLSEGINTYRWSIVVEGCSSFDDVTVEYRPVPDAGFVTDGDEGCWPLTVSFTNYSVGVQDRDYHWDFGDGNTSGDQNPVHTFENAGDFSVMLTVPGPDGIEGHYQKIIRVHEHPEAAFDVTPTEVYVPGDEVRFFDLSVGSEEYEWHFGDGNMSTEAHPVHEYSESGVYDVMLHVTNEFGCTDSATIEGAVTAISKGFIKFPNAFKPRPDGGVSNRPSETNNIFKPVYRDVDTYHLQIYNRWGQLIYESNDIEEGWNGFYKGQLVPQAVYVWKVNGTFVNGTEFRETGSVLLVR</sequence>
<dbReference type="EMBL" id="QEWP01000005">
    <property type="protein sequence ID" value="PWD99948.1"/>
    <property type="molecule type" value="Genomic_DNA"/>
</dbReference>
<accession>A0A2U2BA55</accession>
<dbReference type="GO" id="GO:0006606">
    <property type="term" value="P:protein import into nucleus"/>
    <property type="evidence" value="ECO:0007669"/>
    <property type="project" value="TreeGrafter"/>
</dbReference>
<dbReference type="Pfam" id="PF19408">
    <property type="entry name" value="PKD_6"/>
    <property type="match status" value="2"/>
</dbReference>
<evidence type="ECO:0000313" key="2">
    <source>
        <dbReference type="EMBL" id="PWD99948.1"/>
    </source>
</evidence>
<dbReference type="InterPro" id="IPR045829">
    <property type="entry name" value="PKD_6"/>
</dbReference>
<dbReference type="Proteomes" id="UP000244956">
    <property type="component" value="Unassembled WGS sequence"/>
</dbReference>
<dbReference type="GO" id="GO:0017056">
    <property type="term" value="F:structural constituent of nuclear pore"/>
    <property type="evidence" value="ECO:0007669"/>
    <property type="project" value="InterPro"/>
</dbReference>
<proteinExistence type="predicted"/>